<protein>
    <recommendedName>
        <fullName evidence="1">Reverse transcriptase domain-containing protein</fullName>
    </recommendedName>
</protein>
<gene>
    <name evidence="2" type="ORF">SPSIL_049980</name>
</gene>
<dbReference type="InterPro" id="IPR000477">
    <property type="entry name" value="RT_dom"/>
</dbReference>
<accession>A0ABZ3ITN8</accession>
<dbReference type="Pfam" id="PF08388">
    <property type="entry name" value="GIIM"/>
    <property type="match status" value="1"/>
</dbReference>
<evidence type="ECO:0000313" key="2">
    <source>
        <dbReference type="EMBL" id="XFO68774.1"/>
    </source>
</evidence>
<name>A0ABZ3ITN8_9FIRM</name>
<dbReference type="SUPFAM" id="SSF56672">
    <property type="entry name" value="DNA/RNA polymerases"/>
    <property type="match status" value="1"/>
</dbReference>
<dbReference type="EMBL" id="CP155573">
    <property type="protein sequence ID" value="XFO68774.1"/>
    <property type="molecule type" value="Genomic_DNA"/>
</dbReference>
<keyword evidence="3" id="KW-1185">Reference proteome</keyword>
<dbReference type="InterPro" id="IPR013597">
    <property type="entry name" value="Mat_intron_G2"/>
</dbReference>
<dbReference type="Proteomes" id="UP000216752">
    <property type="component" value="Chromosome"/>
</dbReference>
<evidence type="ECO:0000259" key="1">
    <source>
        <dbReference type="PROSITE" id="PS50878"/>
    </source>
</evidence>
<organism evidence="2 3">
    <name type="scientific">Sporomusa silvacetica DSM 10669</name>
    <dbReference type="NCBI Taxonomy" id="1123289"/>
    <lineage>
        <taxon>Bacteria</taxon>
        <taxon>Bacillati</taxon>
        <taxon>Bacillota</taxon>
        <taxon>Negativicutes</taxon>
        <taxon>Selenomonadales</taxon>
        <taxon>Sporomusaceae</taxon>
        <taxon>Sporomusa</taxon>
    </lineage>
</organism>
<proteinExistence type="predicted"/>
<reference evidence="2" key="1">
    <citation type="submission" date="2024-05" db="EMBL/GenBank/DDBJ databases">
        <title>Isolation and characterization of Sporomusa carbonis sp. nov., a carboxydotrophic hydrogenogen in the genus of Sporomusa isolated from a charcoal burning pile.</title>
        <authorList>
            <person name="Boeer T."/>
            <person name="Rosenbaum F."/>
            <person name="Eysell L."/>
            <person name="Mueller V."/>
            <person name="Daniel R."/>
            <person name="Poehlein A."/>
        </authorList>
    </citation>
    <scope>NUCLEOTIDE SEQUENCE [LARGE SCALE GENOMIC DNA]</scope>
    <source>
        <strain evidence="2">DSM 10669</strain>
    </source>
</reference>
<sequence>MLDLWFTVKIKRECRGEAYLIRYCDDFVCFFQYKEDAEAFYGKLIERLRKFNLEIAEEKTKSIEFGRFAEERRNNQGDGKPETFDFLGFTHNCSKSKNGKFRVKRKTSRKKFKVKLKSFAKWLYQNMHTEIGELIKQINAKLVGHYRYYGVTDNSNGIRAFEYRIRRKLHEILNRRSQKKSLTWEGFAKLEARFPLVKARIYVNIYC</sequence>
<dbReference type="PROSITE" id="PS50878">
    <property type="entry name" value="RT_POL"/>
    <property type="match status" value="1"/>
</dbReference>
<dbReference type="InterPro" id="IPR043502">
    <property type="entry name" value="DNA/RNA_pol_sf"/>
</dbReference>
<evidence type="ECO:0000313" key="3">
    <source>
        <dbReference type="Proteomes" id="UP000216752"/>
    </source>
</evidence>
<feature type="domain" description="Reverse transcriptase" evidence="1">
    <location>
        <begin position="1"/>
        <end position="91"/>
    </location>
</feature>
<dbReference type="Pfam" id="PF00078">
    <property type="entry name" value="RVT_1"/>
    <property type="match status" value="1"/>
</dbReference>